<evidence type="ECO:0000256" key="1">
    <source>
        <dbReference type="SAM" id="MobiDB-lite"/>
    </source>
</evidence>
<feature type="region of interest" description="Disordered" evidence="1">
    <location>
        <begin position="21"/>
        <end position="46"/>
    </location>
</feature>
<reference evidence="2 3" key="1">
    <citation type="journal article" date="2012" name="J. Bacteriol.">
        <title>Complete Genome Sequence of Helicobacter cinaedi Type Strain ATCC BAA-847.</title>
        <authorList>
            <person name="Miyoshi-Akiyama T."/>
            <person name="Takeshita N."/>
            <person name="Ohmagari N."/>
            <person name="Kirikae T."/>
        </authorList>
    </citation>
    <scope>NUCLEOTIDE SEQUENCE [LARGE SCALE GENOMIC DNA]</scope>
    <source>
        <strain evidence="2 3">ATCC BAA-847</strain>
    </source>
</reference>
<protein>
    <submittedName>
        <fullName evidence="2">Uncharacterized protein</fullName>
    </submittedName>
</protein>
<evidence type="ECO:0000313" key="3">
    <source>
        <dbReference type="Proteomes" id="UP000006036"/>
    </source>
</evidence>
<dbReference type="EMBL" id="AP012492">
    <property type="protein sequence ID" value="BAM33136.1"/>
    <property type="molecule type" value="Genomic_DNA"/>
</dbReference>
<accession>A0AAI8MPS1</accession>
<dbReference type="Proteomes" id="UP000006036">
    <property type="component" value="Chromosome 1"/>
</dbReference>
<dbReference type="KEGG" id="hcb:HCBAA847_1918"/>
<evidence type="ECO:0000313" key="2">
    <source>
        <dbReference type="EMBL" id="BAM33136.1"/>
    </source>
</evidence>
<name>A0AAI8MPS1_9HELI</name>
<dbReference type="AlphaFoldDB" id="A0AAI8MPS1"/>
<organism evidence="2 3">
    <name type="scientific">Helicobacter cinaedi CCUG 18818 = ATCC BAA-847</name>
    <dbReference type="NCBI Taxonomy" id="537971"/>
    <lineage>
        <taxon>Bacteria</taxon>
        <taxon>Pseudomonadati</taxon>
        <taxon>Campylobacterota</taxon>
        <taxon>Epsilonproteobacteria</taxon>
        <taxon>Campylobacterales</taxon>
        <taxon>Helicobacteraceae</taxon>
        <taxon>Helicobacter</taxon>
    </lineage>
</organism>
<proteinExistence type="predicted"/>
<sequence>MCVLGFVLVFGGAEELVLHETNTESPANPLTKQLEKKESEENQGAKVSKNLSIKADAFVNDGYSEMELETGKANLNELDTPMSRYGAGVELNYSVKPDSRVELELFVSNTVELNTQRRGGKIKAYDTVQRYEENAYNYGNKVMYPAWVNSIGMKITILKTHRIMLTLKQTQLSTNDALLAMSASQGMPQAPLQTMPPNVSGMPIVGNVASNTAVNANPYVLTTQVFLTYSYTF</sequence>
<gene>
    <name evidence="2" type="ORF">HCBAA847_1918</name>
</gene>